<dbReference type="InterPro" id="IPR043129">
    <property type="entry name" value="ATPase_NBD"/>
</dbReference>
<protein>
    <recommendedName>
        <fullName evidence="15 16">Type III pantothenate kinase</fullName>
        <ecNumber evidence="6 16">2.7.1.33</ecNumber>
    </recommendedName>
    <alternativeName>
        <fullName evidence="16">PanK-III</fullName>
    </alternativeName>
    <alternativeName>
        <fullName evidence="16">Pantothenic acid kinase</fullName>
    </alternativeName>
</protein>
<keyword evidence="8 16" id="KW-0808">Transferase</keyword>
<dbReference type="SUPFAM" id="SSF53067">
    <property type="entry name" value="Actin-like ATPase domain"/>
    <property type="match status" value="2"/>
</dbReference>
<evidence type="ECO:0000256" key="14">
    <source>
        <dbReference type="ARBA" id="ARBA00038036"/>
    </source>
</evidence>
<keyword evidence="9 16" id="KW-0547">Nucleotide-binding</keyword>
<feature type="binding site" evidence="16">
    <location>
        <begin position="10"/>
        <end position="17"/>
    </location>
    <ligand>
        <name>ATP</name>
        <dbReference type="ChEBI" id="CHEBI:30616"/>
    </ligand>
</feature>
<evidence type="ECO:0000313" key="18">
    <source>
        <dbReference type="Proteomes" id="UP000078228"/>
    </source>
</evidence>
<comment type="caution">
    <text evidence="16">Lacks conserved residue(s) required for the propagation of feature annotation.</text>
</comment>
<comment type="catalytic activity">
    <reaction evidence="1 16">
        <text>(R)-pantothenate + ATP = (R)-4'-phosphopantothenate + ADP + H(+)</text>
        <dbReference type="Rhea" id="RHEA:16373"/>
        <dbReference type="ChEBI" id="CHEBI:10986"/>
        <dbReference type="ChEBI" id="CHEBI:15378"/>
        <dbReference type="ChEBI" id="CHEBI:29032"/>
        <dbReference type="ChEBI" id="CHEBI:30616"/>
        <dbReference type="ChEBI" id="CHEBI:456216"/>
        <dbReference type="EC" id="2.7.1.33"/>
    </reaction>
</comment>
<name>A0A198UH98_MORCA</name>
<comment type="cofactor">
    <cofactor evidence="2">
        <name>K(+)</name>
        <dbReference type="ChEBI" id="CHEBI:29103"/>
    </cofactor>
</comment>
<feature type="binding site" evidence="16">
    <location>
        <position position="128"/>
    </location>
    <ligand>
        <name>ATP</name>
        <dbReference type="ChEBI" id="CHEBI:30616"/>
    </ligand>
</feature>
<dbReference type="GO" id="GO:0005737">
    <property type="term" value="C:cytoplasm"/>
    <property type="evidence" value="ECO:0007669"/>
    <property type="project" value="UniProtKB-SubCell"/>
</dbReference>
<comment type="pathway">
    <text evidence="4 16">Cofactor biosynthesis; coenzyme A biosynthesis; CoA from (R)-pantothenate: step 1/5.</text>
</comment>
<comment type="similarity">
    <text evidence="14 16">Belongs to the type III pantothenate kinase family.</text>
</comment>
<evidence type="ECO:0000256" key="11">
    <source>
        <dbReference type="ARBA" id="ARBA00022840"/>
    </source>
</evidence>
<dbReference type="NCBIfam" id="TIGR00671">
    <property type="entry name" value="baf"/>
    <property type="match status" value="1"/>
</dbReference>
<evidence type="ECO:0000256" key="4">
    <source>
        <dbReference type="ARBA" id="ARBA00005225"/>
    </source>
</evidence>
<comment type="function">
    <text evidence="16">Catalyzes the phosphorylation of pantothenate (Pan), the first step in CoA biosynthesis.</text>
</comment>
<sequence>MENAMVLWLDLGNTRLKYWLIQDDQIILSDAKEHLKAPNELLMGLLRTFAQFEPSFVGISSVLGEKINHAIAATLDELGVPFEFAKVNDKHPMLTSRYDPSQLGVDRWLQMLGAVDLMRQQCVVGCGTALTIDIIDKDTHLGGYILPNVYMQRHALYAGTQQIGVKQGRFDDLSLGRTTDDAVNHGVLFGVVGAVASVQANYPNFEVILTGGGAQMLKPHLNHIQVDEDLLLKGLQRYFC</sequence>
<organism evidence="17 18">
    <name type="scientific">Moraxella catarrhalis</name>
    <name type="common">Branhamella catarrhalis</name>
    <dbReference type="NCBI Taxonomy" id="480"/>
    <lineage>
        <taxon>Bacteria</taxon>
        <taxon>Pseudomonadati</taxon>
        <taxon>Pseudomonadota</taxon>
        <taxon>Gammaproteobacteria</taxon>
        <taxon>Moraxellales</taxon>
        <taxon>Moraxellaceae</taxon>
        <taxon>Moraxella</taxon>
    </lineage>
</organism>
<accession>A0A198UH98</accession>
<dbReference type="EC" id="2.7.1.33" evidence="6 16"/>
<keyword evidence="18" id="KW-1185">Reference proteome</keyword>
<evidence type="ECO:0000256" key="7">
    <source>
        <dbReference type="ARBA" id="ARBA00022490"/>
    </source>
</evidence>
<dbReference type="PANTHER" id="PTHR34265:SF1">
    <property type="entry name" value="TYPE III PANTOTHENATE KINASE"/>
    <property type="match status" value="1"/>
</dbReference>
<evidence type="ECO:0000256" key="3">
    <source>
        <dbReference type="ARBA" id="ARBA00004496"/>
    </source>
</evidence>
<evidence type="ECO:0000256" key="15">
    <source>
        <dbReference type="ARBA" id="ARBA00040883"/>
    </source>
</evidence>
<evidence type="ECO:0000313" key="17">
    <source>
        <dbReference type="EMBL" id="OAU95828.1"/>
    </source>
</evidence>
<dbReference type="AlphaFoldDB" id="A0A198UH98"/>
<dbReference type="UniPathway" id="UPA00241">
    <property type="reaction ID" value="UER00352"/>
</dbReference>
<dbReference type="NCBIfam" id="NF009858">
    <property type="entry name" value="PRK13322.1-3"/>
    <property type="match status" value="1"/>
</dbReference>
<dbReference type="PANTHER" id="PTHR34265">
    <property type="entry name" value="TYPE III PANTOTHENATE KINASE"/>
    <property type="match status" value="1"/>
</dbReference>
<keyword evidence="12 16" id="KW-0630">Potassium</keyword>
<evidence type="ECO:0000256" key="2">
    <source>
        <dbReference type="ARBA" id="ARBA00001958"/>
    </source>
</evidence>
<dbReference type="Gene3D" id="3.30.420.40">
    <property type="match status" value="2"/>
</dbReference>
<dbReference type="InterPro" id="IPR004619">
    <property type="entry name" value="Type_III_PanK"/>
</dbReference>
<dbReference type="Pfam" id="PF03309">
    <property type="entry name" value="Pan_kinase"/>
    <property type="match status" value="1"/>
</dbReference>
<proteinExistence type="inferred from homology"/>
<comment type="subunit">
    <text evidence="5 16">Homodimer.</text>
</comment>
<evidence type="ECO:0000256" key="1">
    <source>
        <dbReference type="ARBA" id="ARBA00001206"/>
    </source>
</evidence>
<feature type="active site" description="Proton acceptor" evidence="16">
    <location>
        <position position="106"/>
    </location>
</feature>
<feature type="binding site" evidence="16">
    <location>
        <position position="179"/>
    </location>
    <ligand>
        <name>substrate</name>
    </ligand>
</feature>
<evidence type="ECO:0000256" key="10">
    <source>
        <dbReference type="ARBA" id="ARBA00022777"/>
    </source>
</evidence>
<dbReference type="GO" id="GO:0005524">
    <property type="term" value="F:ATP binding"/>
    <property type="evidence" value="ECO:0007669"/>
    <property type="project" value="UniProtKB-UniRule"/>
</dbReference>
<comment type="cofactor">
    <cofactor evidence="16">
        <name>NH4(+)</name>
        <dbReference type="ChEBI" id="CHEBI:28938"/>
    </cofactor>
    <cofactor evidence="16">
        <name>K(+)</name>
        <dbReference type="ChEBI" id="CHEBI:29103"/>
    </cofactor>
    <text evidence="16">A monovalent cation. Ammonium or potassium.</text>
</comment>
<evidence type="ECO:0000256" key="13">
    <source>
        <dbReference type="ARBA" id="ARBA00022993"/>
    </source>
</evidence>
<dbReference type="Proteomes" id="UP000078228">
    <property type="component" value="Unassembled WGS sequence"/>
</dbReference>
<feature type="binding site" evidence="16">
    <location>
        <begin position="104"/>
        <end position="107"/>
    </location>
    <ligand>
        <name>substrate</name>
    </ligand>
</feature>
<reference evidence="17 18" key="1">
    <citation type="journal article" date="2016" name="Genome Biol. Evol.">
        <title>Comparative Genomic Analyses of the Moraxella catarrhalis Serosensitive and Seroresistant Lineages Demonstrate Their Independent Evolution.</title>
        <authorList>
            <person name="Earl J.P."/>
            <person name="de Vries S.P."/>
            <person name="Ahmed A."/>
            <person name="Powell E."/>
            <person name="Schultz M.P."/>
            <person name="Hermans P.W."/>
            <person name="Hill D.J."/>
            <person name="Zhou Z."/>
            <person name="Constantinidou C.I."/>
            <person name="Hu F.Z."/>
            <person name="Bootsma H.J."/>
            <person name="Ehrlich G.D."/>
        </authorList>
    </citation>
    <scope>NUCLEOTIDE SEQUENCE [LARGE SCALE GENOMIC DNA]</scope>
    <source>
        <strain evidence="17 18">Z7542</strain>
    </source>
</reference>
<dbReference type="GO" id="GO:0015937">
    <property type="term" value="P:coenzyme A biosynthetic process"/>
    <property type="evidence" value="ECO:0007669"/>
    <property type="project" value="UniProtKB-UniRule"/>
</dbReference>
<keyword evidence="7 16" id="KW-0963">Cytoplasm</keyword>
<dbReference type="EMBL" id="LXHC01000021">
    <property type="protein sequence ID" value="OAU95828.1"/>
    <property type="molecule type" value="Genomic_DNA"/>
</dbReference>
<gene>
    <name evidence="16" type="primary">coaX</name>
    <name evidence="17" type="ORF">AO384_1186</name>
</gene>
<evidence type="ECO:0000256" key="16">
    <source>
        <dbReference type="HAMAP-Rule" id="MF_01274"/>
    </source>
</evidence>
<keyword evidence="10 16" id="KW-0418">Kinase</keyword>
<comment type="subcellular location">
    <subcellularLocation>
        <location evidence="3 16">Cytoplasm</location>
    </subcellularLocation>
</comment>
<keyword evidence="13 16" id="KW-0173">Coenzyme A biosynthesis</keyword>
<evidence type="ECO:0000256" key="9">
    <source>
        <dbReference type="ARBA" id="ARBA00022741"/>
    </source>
</evidence>
<evidence type="ECO:0000256" key="5">
    <source>
        <dbReference type="ARBA" id="ARBA00011738"/>
    </source>
</evidence>
<evidence type="ECO:0000256" key="6">
    <source>
        <dbReference type="ARBA" id="ARBA00012102"/>
    </source>
</evidence>
<dbReference type="GO" id="GO:0004594">
    <property type="term" value="F:pantothenate kinase activity"/>
    <property type="evidence" value="ECO:0007669"/>
    <property type="project" value="UniProtKB-UniRule"/>
</dbReference>
<keyword evidence="11 16" id="KW-0067">ATP-binding</keyword>
<dbReference type="PATRIC" id="fig|480.237.peg.464"/>
<evidence type="ECO:0000256" key="12">
    <source>
        <dbReference type="ARBA" id="ARBA00022958"/>
    </source>
</evidence>
<dbReference type="CDD" id="cd24015">
    <property type="entry name" value="ASKHA_NBD_PanK-III"/>
    <property type="match status" value="1"/>
</dbReference>
<comment type="caution">
    <text evidence="17">The sequence shown here is derived from an EMBL/GenBank/DDBJ whole genome shotgun (WGS) entry which is preliminary data.</text>
</comment>
<evidence type="ECO:0000256" key="8">
    <source>
        <dbReference type="ARBA" id="ARBA00022679"/>
    </source>
</evidence>
<dbReference type="HAMAP" id="MF_01274">
    <property type="entry name" value="Pantothen_kinase_3"/>
    <property type="match status" value="1"/>
</dbReference>